<dbReference type="InterPro" id="IPR027051">
    <property type="entry name" value="XdhC_Rossmann_dom"/>
</dbReference>
<dbReference type="AlphaFoldDB" id="A0A0M6XZW3"/>
<organism evidence="3 4">
    <name type="scientific">Roseibium aggregatum</name>
    <dbReference type="NCBI Taxonomy" id="187304"/>
    <lineage>
        <taxon>Bacteria</taxon>
        <taxon>Pseudomonadati</taxon>
        <taxon>Pseudomonadota</taxon>
        <taxon>Alphaproteobacteria</taxon>
        <taxon>Hyphomicrobiales</taxon>
        <taxon>Stappiaceae</taxon>
        <taxon>Roseibium</taxon>
    </lineage>
</organism>
<accession>A0A0M6XZW3</accession>
<evidence type="ECO:0000313" key="4">
    <source>
        <dbReference type="Proteomes" id="UP000048926"/>
    </source>
</evidence>
<sequence>MKVWGHIADCLKRNGACALVTVARADGSTPREDGARMVVTAGGGFYGTIGGGTLEFEAIRRAHKALRDGVASLELHNVSLGPDLGQCCGGRTQIAIEVLTTSSLEMAQTLSLRENDGTRFSTEASVVNGVVQTRDLLPDVSTNRFFLQLDQKTGKQLLIEQFGSKRRELYLFGAGHVGKAVVLALAPLPFSVTWIDSRADQFPAAVPGNVRKVSTPDPAVCLEQAPDGAFVLAMTHSHALDEDIMARALLQQRFAYCGVIGSKTKRARFLKRLKARGLNDTLTANMVCPVGVTSVKSKQPAAIAAGIAVDLLVRDEAGNHQQAAAGGGLAQKLTLGQ</sequence>
<reference evidence="4" key="1">
    <citation type="submission" date="2015-07" db="EMBL/GenBank/DDBJ databases">
        <authorList>
            <person name="Rodrigo-Torres Lidia"/>
            <person name="Arahal R.David."/>
        </authorList>
    </citation>
    <scope>NUCLEOTIDE SEQUENCE [LARGE SCALE GENOMIC DNA]</scope>
    <source>
        <strain evidence="4">CECT 4801</strain>
    </source>
</reference>
<dbReference type="STRING" id="187304.B0E33_26520"/>
<dbReference type="RefSeq" id="WP_055654294.1">
    <property type="nucleotide sequence ID" value="NZ_CXST01000001.1"/>
</dbReference>
<protein>
    <submittedName>
        <fullName evidence="3">Xanthine dehydrogenase accessory protein XdhC</fullName>
    </submittedName>
</protein>
<dbReference type="Pfam" id="PF02625">
    <property type="entry name" value="XdhC_CoxI"/>
    <property type="match status" value="1"/>
</dbReference>
<gene>
    <name evidence="3" type="ORF">LAL4801_00726</name>
</gene>
<name>A0A0M6XZW3_9HYPH</name>
<dbReference type="PANTHER" id="PTHR30388">
    <property type="entry name" value="ALDEHYDE OXIDOREDUCTASE MOLYBDENUM COFACTOR ASSEMBLY PROTEIN"/>
    <property type="match status" value="1"/>
</dbReference>
<feature type="domain" description="XdhC Rossmann" evidence="2">
    <location>
        <begin position="169"/>
        <end position="309"/>
    </location>
</feature>
<dbReference type="InterPro" id="IPR052698">
    <property type="entry name" value="MoCofactor_Util/Proc"/>
</dbReference>
<dbReference type="OrthoDB" id="61481at2"/>
<evidence type="ECO:0000259" key="2">
    <source>
        <dbReference type="Pfam" id="PF13478"/>
    </source>
</evidence>
<dbReference type="Proteomes" id="UP000048926">
    <property type="component" value="Unassembled WGS sequence"/>
</dbReference>
<evidence type="ECO:0000259" key="1">
    <source>
        <dbReference type="Pfam" id="PF02625"/>
    </source>
</evidence>
<evidence type="ECO:0000313" key="3">
    <source>
        <dbReference type="EMBL" id="CTQ42300.1"/>
    </source>
</evidence>
<dbReference type="EMBL" id="CXST01000001">
    <property type="protein sequence ID" value="CTQ42300.1"/>
    <property type="molecule type" value="Genomic_DNA"/>
</dbReference>
<dbReference type="InterPro" id="IPR014308">
    <property type="entry name" value="Xanthine_DH_XdhC"/>
</dbReference>
<proteinExistence type="predicted"/>
<keyword evidence="4" id="KW-1185">Reference proteome</keyword>
<feature type="domain" description="XdhC- CoxI" evidence="1">
    <location>
        <begin position="11"/>
        <end position="72"/>
    </location>
</feature>
<dbReference type="InterPro" id="IPR003777">
    <property type="entry name" value="XdhC_CoxI"/>
</dbReference>
<dbReference type="Pfam" id="PF13478">
    <property type="entry name" value="XdhC_C"/>
    <property type="match status" value="1"/>
</dbReference>
<dbReference type="NCBIfam" id="TIGR02964">
    <property type="entry name" value="xanthine_xdhC"/>
    <property type="match status" value="1"/>
</dbReference>
<dbReference type="PANTHER" id="PTHR30388:SF6">
    <property type="entry name" value="XANTHINE DEHYDROGENASE SUBUNIT A-RELATED"/>
    <property type="match status" value="1"/>
</dbReference>
<dbReference type="Gene3D" id="3.40.50.720">
    <property type="entry name" value="NAD(P)-binding Rossmann-like Domain"/>
    <property type="match status" value="1"/>
</dbReference>